<organism evidence="4 5">
    <name type="scientific">Funneliformis caledonium</name>
    <dbReference type="NCBI Taxonomy" id="1117310"/>
    <lineage>
        <taxon>Eukaryota</taxon>
        <taxon>Fungi</taxon>
        <taxon>Fungi incertae sedis</taxon>
        <taxon>Mucoromycota</taxon>
        <taxon>Glomeromycotina</taxon>
        <taxon>Glomeromycetes</taxon>
        <taxon>Glomerales</taxon>
        <taxon>Glomeraceae</taxon>
        <taxon>Funneliformis</taxon>
    </lineage>
</organism>
<keyword evidence="3" id="KW-0539">Nucleus</keyword>
<accession>A0A9N9GRS4</accession>
<keyword evidence="2" id="KW-0067">ATP-binding</keyword>
<dbReference type="EMBL" id="CAJVPQ010003207">
    <property type="protein sequence ID" value="CAG8620905.1"/>
    <property type="molecule type" value="Genomic_DNA"/>
</dbReference>
<dbReference type="GO" id="GO:0000796">
    <property type="term" value="C:condensin complex"/>
    <property type="evidence" value="ECO:0007669"/>
    <property type="project" value="TreeGrafter"/>
</dbReference>
<dbReference type="GO" id="GO:0005524">
    <property type="term" value="F:ATP binding"/>
    <property type="evidence" value="ECO:0007669"/>
    <property type="project" value="UniProtKB-KW"/>
</dbReference>
<dbReference type="Gene3D" id="3.40.50.300">
    <property type="entry name" value="P-loop containing nucleotide triphosphate hydrolases"/>
    <property type="match status" value="1"/>
</dbReference>
<evidence type="ECO:0000256" key="1">
    <source>
        <dbReference type="ARBA" id="ARBA00022741"/>
    </source>
</evidence>
<keyword evidence="1" id="KW-0547">Nucleotide-binding</keyword>
<dbReference type="Proteomes" id="UP000789570">
    <property type="component" value="Unassembled WGS sequence"/>
</dbReference>
<sequence length="150" mass="17535">MEVMRSKNFNIYTNDELDAMDKDTLQEEIDDLKDYRIREKEYLSRVRDLEELLLIVMNMITLGENSEFEFCDSLDPFSEGIIFSVMPPKKCWNNISDGEKTLGSLALIFTLHHFKPNLYVLDEIDASIVVNIIKERTKFIVINLCDKCLD</sequence>
<name>A0A9N9GRS4_9GLOM</name>
<evidence type="ECO:0000313" key="5">
    <source>
        <dbReference type="Proteomes" id="UP000789570"/>
    </source>
</evidence>
<reference evidence="4" key="1">
    <citation type="submission" date="2021-06" db="EMBL/GenBank/DDBJ databases">
        <authorList>
            <person name="Kallberg Y."/>
            <person name="Tangrot J."/>
            <person name="Rosling A."/>
        </authorList>
    </citation>
    <scope>NUCLEOTIDE SEQUENCE</scope>
    <source>
        <strain evidence="4">UK204</strain>
    </source>
</reference>
<evidence type="ECO:0000256" key="3">
    <source>
        <dbReference type="ARBA" id="ARBA00023242"/>
    </source>
</evidence>
<dbReference type="OrthoDB" id="5575062at2759"/>
<dbReference type="PANTHER" id="PTHR18937:SF172">
    <property type="entry name" value="STRUCTURAL MAINTENANCE OF CHROMOSOMES PROTEIN"/>
    <property type="match status" value="1"/>
</dbReference>
<dbReference type="SUPFAM" id="SSF52540">
    <property type="entry name" value="P-loop containing nucleoside triphosphate hydrolases"/>
    <property type="match status" value="1"/>
</dbReference>
<dbReference type="AlphaFoldDB" id="A0A9N9GRS4"/>
<protein>
    <submittedName>
        <fullName evidence="4">13399_t:CDS:1</fullName>
    </submittedName>
</protein>
<dbReference type="GO" id="GO:0007076">
    <property type="term" value="P:mitotic chromosome condensation"/>
    <property type="evidence" value="ECO:0007669"/>
    <property type="project" value="TreeGrafter"/>
</dbReference>
<evidence type="ECO:0000256" key="2">
    <source>
        <dbReference type="ARBA" id="ARBA00022840"/>
    </source>
</evidence>
<gene>
    <name evidence="4" type="ORF">FCALED_LOCUS9549</name>
</gene>
<comment type="caution">
    <text evidence="4">The sequence shown here is derived from an EMBL/GenBank/DDBJ whole genome shotgun (WGS) entry which is preliminary data.</text>
</comment>
<dbReference type="PANTHER" id="PTHR18937">
    <property type="entry name" value="STRUCTURAL MAINTENANCE OF CHROMOSOMES SMC FAMILY MEMBER"/>
    <property type="match status" value="1"/>
</dbReference>
<evidence type="ECO:0000313" key="4">
    <source>
        <dbReference type="EMBL" id="CAG8620905.1"/>
    </source>
</evidence>
<dbReference type="InterPro" id="IPR027417">
    <property type="entry name" value="P-loop_NTPase"/>
</dbReference>
<proteinExistence type="predicted"/>
<keyword evidence="5" id="KW-1185">Reference proteome</keyword>